<feature type="region of interest" description="Disordered" evidence="1">
    <location>
        <begin position="306"/>
        <end position="332"/>
    </location>
</feature>
<dbReference type="EMBL" id="LT934123">
    <property type="protein sequence ID" value="VAI69907.1"/>
    <property type="molecule type" value="Genomic_DNA"/>
</dbReference>
<feature type="compositionally biased region" description="Basic and acidic residues" evidence="1">
    <location>
        <begin position="306"/>
        <end position="318"/>
    </location>
</feature>
<dbReference type="InterPro" id="IPR041891">
    <property type="entry name" value="Alpha_CA_prokaryot-like"/>
</dbReference>
<dbReference type="Gene3D" id="3.10.200.10">
    <property type="entry name" value="Alpha carbonic anhydrase"/>
    <property type="match status" value="1"/>
</dbReference>
<dbReference type="PANTHER" id="PTHR18952">
    <property type="entry name" value="CARBONIC ANHYDRASE"/>
    <property type="match status" value="1"/>
</dbReference>
<dbReference type="InterPro" id="IPR023561">
    <property type="entry name" value="Carbonic_anhydrase_a-class"/>
</dbReference>
<dbReference type="CDD" id="cd03124">
    <property type="entry name" value="alpha_CA_prokaryotic_like"/>
    <property type="match status" value="1"/>
</dbReference>
<dbReference type="InterPro" id="IPR001148">
    <property type="entry name" value="CA_dom"/>
</dbReference>
<dbReference type="Gramene" id="TRITD7Av1G026490.1">
    <property type="protein sequence ID" value="TRITD7Av1G026490.1"/>
    <property type="gene ID" value="TRITD7Av1G026490"/>
</dbReference>
<gene>
    <name evidence="3" type="ORF">TRITD_7Av1G026490</name>
</gene>
<dbReference type="Pfam" id="PF00194">
    <property type="entry name" value="Carb_anhydrase"/>
    <property type="match status" value="1"/>
</dbReference>
<dbReference type="InterPro" id="IPR036398">
    <property type="entry name" value="CA_dom_sf"/>
</dbReference>
<name>A0A9R0Z4M4_TRITD</name>
<dbReference type="OMA" id="INIICGQ"/>
<dbReference type="GO" id="GO:0004089">
    <property type="term" value="F:carbonate dehydratase activity"/>
    <property type="evidence" value="ECO:0007669"/>
    <property type="project" value="InterPro"/>
</dbReference>
<protein>
    <recommendedName>
        <fullName evidence="2">Alpha-carbonic anhydrase domain-containing protein</fullName>
    </recommendedName>
</protein>
<reference evidence="3 4" key="1">
    <citation type="submission" date="2017-09" db="EMBL/GenBank/DDBJ databases">
        <authorList>
            <consortium name="International Durum Wheat Genome Sequencing Consortium (IDWGSC)"/>
            <person name="Milanesi L."/>
        </authorList>
    </citation>
    <scope>NUCLEOTIDE SEQUENCE [LARGE SCALE GENOMIC DNA]</scope>
    <source>
        <strain evidence="4">cv. Svevo</strain>
    </source>
</reference>
<accession>A0A9R0Z4M4</accession>
<feature type="compositionally biased region" description="Basic and acidic residues" evidence="1">
    <location>
        <begin position="48"/>
        <end position="58"/>
    </location>
</feature>
<proteinExistence type="predicted"/>
<evidence type="ECO:0000259" key="2">
    <source>
        <dbReference type="PROSITE" id="PS51144"/>
    </source>
</evidence>
<sequence>MTFSLVLHCNLYPTSSVPGSTHTRGTRSPAPREEEPADTRPSTNARRAHQDQERDNMRPSRGLHLAVLLLLFSASVLLPAARAQEETDEEEEFSYLLDAENGPAHWGDIKEEWSTCGKGNMQSPIDLASPRVSLVRGLGYLNHSYVPANATIINRGHDIMLKFEGDAGSVSIAGTPYFLRQLHWHSPTEHSVNGRRYDMELHMFHESAQGKAAVIGVFYEVGAHDAFLHKMEPYLEMIADRKDREEKMGMMDPRDARGKASVYYRYLGSLTTPPCTEGVIWTIIKRVRSVSRHQLELLREAVHDDMEKNARPRQEVNSRDISMFRPFEQNRH</sequence>
<feature type="region of interest" description="Disordered" evidence="1">
    <location>
        <begin position="14"/>
        <end position="59"/>
    </location>
</feature>
<dbReference type="PANTHER" id="PTHR18952:SF253">
    <property type="entry name" value="OS08G0470200 PROTEIN"/>
    <property type="match status" value="1"/>
</dbReference>
<dbReference type="GO" id="GO:0008270">
    <property type="term" value="F:zinc ion binding"/>
    <property type="evidence" value="ECO:0007669"/>
    <property type="project" value="InterPro"/>
</dbReference>
<dbReference type="AlphaFoldDB" id="A0A9R0Z4M4"/>
<organism evidence="3 4">
    <name type="scientific">Triticum turgidum subsp. durum</name>
    <name type="common">Durum wheat</name>
    <name type="synonym">Triticum durum</name>
    <dbReference type="NCBI Taxonomy" id="4567"/>
    <lineage>
        <taxon>Eukaryota</taxon>
        <taxon>Viridiplantae</taxon>
        <taxon>Streptophyta</taxon>
        <taxon>Embryophyta</taxon>
        <taxon>Tracheophyta</taxon>
        <taxon>Spermatophyta</taxon>
        <taxon>Magnoliopsida</taxon>
        <taxon>Liliopsida</taxon>
        <taxon>Poales</taxon>
        <taxon>Poaceae</taxon>
        <taxon>BOP clade</taxon>
        <taxon>Pooideae</taxon>
        <taxon>Triticodae</taxon>
        <taxon>Triticeae</taxon>
        <taxon>Triticinae</taxon>
        <taxon>Triticum</taxon>
    </lineage>
</organism>
<dbReference type="SMART" id="SM01057">
    <property type="entry name" value="Carb_anhydrase"/>
    <property type="match status" value="1"/>
</dbReference>
<evidence type="ECO:0000256" key="1">
    <source>
        <dbReference type="SAM" id="MobiDB-lite"/>
    </source>
</evidence>
<dbReference type="Proteomes" id="UP000324705">
    <property type="component" value="Chromosome 7A"/>
</dbReference>
<feature type="domain" description="Alpha-carbonic anhydrase" evidence="2">
    <location>
        <begin position="91"/>
        <end position="325"/>
    </location>
</feature>
<keyword evidence="4" id="KW-1185">Reference proteome</keyword>
<dbReference type="SUPFAM" id="SSF51069">
    <property type="entry name" value="Carbonic anhydrase"/>
    <property type="match status" value="1"/>
</dbReference>
<dbReference type="PROSITE" id="PS51144">
    <property type="entry name" value="ALPHA_CA_2"/>
    <property type="match status" value="1"/>
</dbReference>
<feature type="compositionally biased region" description="Polar residues" evidence="1">
    <location>
        <begin position="14"/>
        <end position="23"/>
    </location>
</feature>
<evidence type="ECO:0000313" key="4">
    <source>
        <dbReference type="Proteomes" id="UP000324705"/>
    </source>
</evidence>
<dbReference type="GO" id="GO:0006730">
    <property type="term" value="P:one-carbon metabolic process"/>
    <property type="evidence" value="ECO:0007669"/>
    <property type="project" value="TreeGrafter"/>
</dbReference>
<evidence type="ECO:0000313" key="3">
    <source>
        <dbReference type="EMBL" id="VAI69907.1"/>
    </source>
</evidence>